<evidence type="ECO:0000313" key="1">
    <source>
        <dbReference type="EMBL" id="KAF1840205.1"/>
    </source>
</evidence>
<dbReference type="InterPro" id="IPR052164">
    <property type="entry name" value="Anthracycline_SecMetBiosynth"/>
</dbReference>
<sequence>MPTDLKQDAPPVPPTGGPCWIEIMSAEPQKLKDFYAALFPAWKFHAAEEAGMEGIVQFTFQQPSGVSNSSHVWIHPGTRTELESNITGLSSGIVKLPDGCAKPGEQPMGIGSTVYYFVDSIDKIETDIVRLGGVKVLDKRPERDHGWFANFKDPEGNRFGTFEANWAALGEKK</sequence>
<dbReference type="InterPro" id="IPR029068">
    <property type="entry name" value="Glyas_Bleomycin-R_OHBP_Dase"/>
</dbReference>
<dbReference type="PANTHER" id="PTHR33993:SF14">
    <property type="entry name" value="GB|AAF24581.1"/>
    <property type="match status" value="1"/>
</dbReference>
<protein>
    <recommendedName>
        <fullName evidence="3">VOC domain-containing protein</fullName>
    </recommendedName>
</protein>
<dbReference type="GeneID" id="63855375"/>
<dbReference type="Gene3D" id="3.10.180.10">
    <property type="entry name" value="2,3-Dihydroxybiphenyl 1,2-Dioxygenase, domain 1"/>
    <property type="match status" value="1"/>
</dbReference>
<keyword evidence="2" id="KW-1185">Reference proteome</keyword>
<organism evidence="1 2">
    <name type="scientific">Cucurbitaria berberidis CBS 394.84</name>
    <dbReference type="NCBI Taxonomy" id="1168544"/>
    <lineage>
        <taxon>Eukaryota</taxon>
        <taxon>Fungi</taxon>
        <taxon>Dikarya</taxon>
        <taxon>Ascomycota</taxon>
        <taxon>Pezizomycotina</taxon>
        <taxon>Dothideomycetes</taxon>
        <taxon>Pleosporomycetidae</taxon>
        <taxon>Pleosporales</taxon>
        <taxon>Pleosporineae</taxon>
        <taxon>Cucurbitariaceae</taxon>
        <taxon>Cucurbitaria</taxon>
    </lineage>
</organism>
<dbReference type="AlphaFoldDB" id="A0A9P4G7M8"/>
<accession>A0A9P4G7M8</accession>
<dbReference type="PANTHER" id="PTHR33993">
    <property type="entry name" value="GLYOXALASE-RELATED"/>
    <property type="match status" value="1"/>
</dbReference>
<dbReference type="SUPFAM" id="SSF54593">
    <property type="entry name" value="Glyoxalase/Bleomycin resistance protein/Dihydroxybiphenyl dioxygenase"/>
    <property type="match status" value="1"/>
</dbReference>
<dbReference type="RefSeq" id="XP_040782768.1">
    <property type="nucleotide sequence ID" value="XM_040938125.1"/>
</dbReference>
<evidence type="ECO:0000313" key="2">
    <source>
        <dbReference type="Proteomes" id="UP000800039"/>
    </source>
</evidence>
<dbReference type="OrthoDB" id="447346at2759"/>
<proteinExistence type="predicted"/>
<dbReference type="EMBL" id="ML976620">
    <property type="protein sequence ID" value="KAF1840205.1"/>
    <property type="molecule type" value="Genomic_DNA"/>
</dbReference>
<name>A0A9P4G7M8_9PLEO</name>
<evidence type="ECO:0008006" key="3">
    <source>
        <dbReference type="Google" id="ProtNLM"/>
    </source>
</evidence>
<dbReference type="Proteomes" id="UP000800039">
    <property type="component" value="Unassembled WGS sequence"/>
</dbReference>
<reference evidence="1" key="1">
    <citation type="submission" date="2020-01" db="EMBL/GenBank/DDBJ databases">
        <authorList>
            <consortium name="DOE Joint Genome Institute"/>
            <person name="Haridas S."/>
            <person name="Albert R."/>
            <person name="Binder M."/>
            <person name="Bloem J."/>
            <person name="Labutti K."/>
            <person name="Salamov A."/>
            <person name="Andreopoulos B."/>
            <person name="Baker S.E."/>
            <person name="Barry K."/>
            <person name="Bills G."/>
            <person name="Bluhm B.H."/>
            <person name="Cannon C."/>
            <person name="Castanera R."/>
            <person name="Culley D.E."/>
            <person name="Daum C."/>
            <person name="Ezra D."/>
            <person name="Gonzalez J.B."/>
            <person name="Henrissat B."/>
            <person name="Kuo A."/>
            <person name="Liang C."/>
            <person name="Lipzen A."/>
            <person name="Lutzoni F."/>
            <person name="Magnuson J."/>
            <person name="Mondo S."/>
            <person name="Nolan M."/>
            <person name="Ohm R."/>
            <person name="Pangilinan J."/>
            <person name="Park H.-J."/>
            <person name="Ramirez L."/>
            <person name="Alfaro M."/>
            <person name="Sun H."/>
            <person name="Tritt A."/>
            <person name="Yoshinaga Y."/>
            <person name="Zwiers L.-H."/>
            <person name="Turgeon B.G."/>
            <person name="Goodwin S.B."/>
            <person name="Spatafora J.W."/>
            <person name="Crous P.W."/>
            <person name="Grigoriev I.V."/>
        </authorList>
    </citation>
    <scope>NUCLEOTIDE SEQUENCE</scope>
    <source>
        <strain evidence="1">CBS 394.84</strain>
    </source>
</reference>
<gene>
    <name evidence="1" type="ORF">K460DRAFT_421195</name>
</gene>
<comment type="caution">
    <text evidence="1">The sequence shown here is derived from an EMBL/GenBank/DDBJ whole genome shotgun (WGS) entry which is preliminary data.</text>
</comment>